<dbReference type="InterPro" id="IPR029058">
    <property type="entry name" value="AB_hydrolase_fold"/>
</dbReference>
<dbReference type="Gene3D" id="3.40.50.1820">
    <property type="entry name" value="alpha/beta hydrolase"/>
    <property type="match status" value="1"/>
</dbReference>
<feature type="signal peptide" evidence="2">
    <location>
        <begin position="1"/>
        <end position="18"/>
    </location>
</feature>
<dbReference type="KEGG" id="pbp:STSP1_01906"/>
<keyword evidence="1 4" id="KW-0378">Hydrolase</keyword>
<dbReference type="PANTHER" id="PTHR48081">
    <property type="entry name" value="AB HYDROLASE SUPERFAMILY PROTEIN C4A8.06C"/>
    <property type="match status" value="1"/>
</dbReference>
<evidence type="ECO:0000256" key="1">
    <source>
        <dbReference type="ARBA" id="ARBA00022801"/>
    </source>
</evidence>
<dbReference type="PANTHER" id="PTHR48081:SF13">
    <property type="entry name" value="ALPHA_BETA HYDROLASE"/>
    <property type="match status" value="1"/>
</dbReference>
<dbReference type="InterPro" id="IPR049492">
    <property type="entry name" value="BD-FAE-like_dom"/>
</dbReference>
<proteinExistence type="predicted"/>
<keyword evidence="2" id="KW-0732">Signal</keyword>
<evidence type="ECO:0000256" key="2">
    <source>
        <dbReference type="SAM" id="SignalP"/>
    </source>
</evidence>
<dbReference type="GO" id="GO:0016787">
    <property type="term" value="F:hydrolase activity"/>
    <property type="evidence" value="ECO:0007669"/>
    <property type="project" value="UniProtKB-KW"/>
</dbReference>
<dbReference type="RefSeq" id="WP_085756132.1">
    <property type="nucleotide sequence ID" value="NZ_CP021023.1"/>
</dbReference>
<gene>
    <name evidence="4" type="ORF">STSP1_01906</name>
</gene>
<evidence type="ECO:0000313" key="5">
    <source>
        <dbReference type="Proteomes" id="UP000193334"/>
    </source>
</evidence>
<organism evidence="4 5">
    <name type="scientific">Sedimentisphaera salicampi</name>
    <dbReference type="NCBI Taxonomy" id="1941349"/>
    <lineage>
        <taxon>Bacteria</taxon>
        <taxon>Pseudomonadati</taxon>
        <taxon>Planctomycetota</taxon>
        <taxon>Phycisphaerae</taxon>
        <taxon>Sedimentisphaerales</taxon>
        <taxon>Sedimentisphaeraceae</taxon>
        <taxon>Sedimentisphaera</taxon>
    </lineage>
</organism>
<dbReference type="AlphaFoldDB" id="A0A1W6LNW8"/>
<name>A0A1W6LNW8_9BACT</name>
<dbReference type="Pfam" id="PF20434">
    <property type="entry name" value="BD-FAE"/>
    <property type="match status" value="1"/>
</dbReference>
<dbReference type="SUPFAM" id="SSF53474">
    <property type="entry name" value="alpha/beta-Hydrolases"/>
    <property type="match status" value="1"/>
</dbReference>
<dbReference type="STRING" id="1941349.STSP1_01906"/>
<protein>
    <submittedName>
        <fullName evidence="4">Putative dienelactone hydrolase</fullName>
    </submittedName>
</protein>
<sequence length="302" mass="34165" precursor="true">MKPFGLLLFTLAALSVWAAEPQEVLEDYKIQFYESGVEYHFYDGVEYLGKDREEKLDIYSPVSTITKKRPAVLFIHGGAWRAGHRKMKNARDWARFFVEQGYVAVSIDYKLSEFEGRGRKRKKIEGAWRQNIYDCKSALRFMKSGILNIDSERIAVMGSSAGGHLAMLLGYSAESKELNKGGLYKDKSNDVSCIINFYGVPDVRTQGGEMFIDSSRDESPEEWALASPVEHLAGSEPPILIVHGAKDRVVDIEQSRDLVKLLKEKELPFEYEFIEDAGHGFSVRAAKTNLMPVVGSFLRENF</sequence>
<evidence type="ECO:0000259" key="3">
    <source>
        <dbReference type="Pfam" id="PF20434"/>
    </source>
</evidence>
<feature type="domain" description="BD-FAE-like" evidence="3">
    <location>
        <begin position="56"/>
        <end position="261"/>
    </location>
</feature>
<accession>A0A1W6LNW8</accession>
<feature type="chain" id="PRO_5013071735" evidence="2">
    <location>
        <begin position="19"/>
        <end position="302"/>
    </location>
</feature>
<dbReference type="EMBL" id="CP021023">
    <property type="protein sequence ID" value="ARN57495.1"/>
    <property type="molecule type" value="Genomic_DNA"/>
</dbReference>
<evidence type="ECO:0000313" key="4">
    <source>
        <dbReference type="EMBL" id="ARN57495.1"/>
    </source>
</evidence>
<keyword evidence="5" id="KW-1185">Reference proteome</keyword>
<dbReference type="Proteomes" id="UP000193334">
    <property type="component" value="Chromosome"/>
</dbReference>
<dbReference type="InterPro" id="IPR050300">
    <property type="entry name" value="GDXG_lipolytic_enzyme"/>
</dbReference>
<reference evidence="5" key="1">
    <citation type="submission" date="2017-04" db="EMBL/GenBank/DDBJ databases">
        <title>Comparative genomics and description of representatives of a novel lineage of planctomycetes thriving in anoxic sediments.</title>
        <authorList>
            <person name="Spring S."/>
            <person name="Bunk B."/>
            <person name="Sproer C."/>
        </authorList>
    </citation>
    <scope>NUCLEOTIDE SEQUENCE [LARGE SCALE GENOMIC DNA]</scope>
    <source>
        <strain evidence="5">ST-PulAB-D4</strain>
    </source>
</reference>